<keyword evidence="2" id="KW-0808">Transferase</keyword>
<proteinExistence type="predicted"/>
<protein>
    <submittedName>
        <fullName evidence="2">Reverse transcriptase domain-containing protein</fullName>
    </submittedName>
</protein>
<dbReference type="GO" id="GO:0003964">
    <property type="term" value="F:RNA-directed DNA polymerase activity"/>
    <property type="evidence" value="ECO:0007669"/>
    <property type="project" value="UniProtKB-KW"/>
</dbReference>
<organism evidence="2 3">
    <name type="scientific">Tanacetum coccineum</name>
    <dbReference type="NCBI Taxonomy" id="301880"/>
    <lineage>
        <taxon>Eukaryota</taxon>
        <taxon>Viridiplantae</taxon>
        <taxon>Streptophyta</taxon>
        <taxon>Embryophyta</taxon>
        <taxon>Tracheophyta</taxon>
        <taxon>Spermatophyta</taxon>
        <taxon>Magnoliopsida</taxon>
        <taxon>eudicotyledons</taxon>
        <taxon>Gunneridae</taxon>
        <taxon>Pentapetalae</taxon>
        <taxon>asterids</taxon>
        <taxon>campanulids</taxon>
        <taxon>Asterales</taxon>
        <taxon>Asteraceae</taxon>
        <taxon>Asteroideae</taxon>
        <taxon>Anthemideae</taxon>
        <taxon>Anthemidinae</taxon>
        <taxon>Tanacetum</taxon>
    </lineage>
</organism>
<dbReference type="InterPro" id="IPR041588">
    <property type="entry name" value="Integrase_H2C2"/>
</dbReference>
<dbReference type="EMBL" id="BQNB010018890">
    <property type="protein sequence ID" value="GJT79343.1"/>
    <property type="molecule type" value="Genomic_DNA"/>
</dbReference>
<keyword evidence="2" id="KW-0695">RNA-directed DNA polymerase</keyword>
<feature type="domain" description="Integrase zinc-binding" evidence="1">
    <location>
        <begin position="106"/>
        <end position="157"/>
    </location>
</feature>
<dbReference type="Gene3D" id="1.10.340.70">
    <property type="match status" value="1"/>
</dbReference>
<dbReference type="PANTHER" id="PTHR47266">
    <property type="entry name" value="ENDONUCLEASE-RELATED"/>
    <property type="match status" value="1"/>
</dbReference>
<reference evidence="2" key="2">
    <citation type="submission" date="2022-01" db="EMBL/GenBank/DDBJ databases">
        <authorList>
            <person name="Yamashiro T."/>
            <person name="Shiraishi A."/>
            <person name="Satake H."/>
            <person name="Nakayama K."/>
        </authorList>
    </citation>
    <scope>NUCLEOTIDE SEQUENCE</scope>
</reference>
<keyword evidence="3" id="KW-1185">Reference proteome</keyword>
<evidence type="ECO:0000313" key="2">
    <source>
        <dbReference type="EMBL" id="GJT79343.1"/>
    </source>
</evidence>
<dbReference type="Proteomes" id="UP001151760">
    <property type="component" value="Unassembled WGS sequence"/>
</dbReference>
<name>A0ABQ5GX26_9ASTR</name>
<keyword evidence="2" id="KW-0548">Nucleotidyltransferase</keyword>
<evidence type="ECO:0000259" key="1">
    <source>
        <dbReference type="Pfam" id="PF17921"/>
    </source>
</evidence>
<dbReference type="Pfam" id="PF17921">
    <property type="entry name" value="Integrase_H2C2"/>
    <property type="match status" value="1"/>
</dbReference>
<gene>
    <name evidence="2" type="ORF">Tco_1053685</name>
</gene>
<dbReference type="InterPro" id="IPR052160">
    <property type="entry name" value="Gypsy_RT_Integrase-like"/>
</dbReference>
<sequence length="203" mass="22780">MAVEVTMEVASGGCGDVGWVEMMMPGWWGCEDGGEVEMVLWWVGDGGDEGGGGVMKVAGIWPEIGRRWQGGRKREEREKWGLDEPYAFKLCSDNVMRRCVAGDGILEILAHCHFGPTEGHHSASITGREVYESGFFWPNIFKDFKDYVMRCDACKRFGNISSRSEMLQNNIQVEAQALPTNDARVVIKFLRKLFARFGVPSFK</sequence>
<comment type="caution">
    <text evidence="2">The sequence shown here is derived from an EMBL/GenBank/DDBJ whole genome shotgun (WGS) entry which is preliminary data.</text>
</comment>
<reference evidence="2" key="1">
    <citation type="journal article" date="2022" name="Int. J. Mol. Sci.">
        <title>Draft Genome of Tanacetum Coccineum: Genomic Comparison of Closely Related Tanacetum-Family Plants.</title>
        <authorList>
            <person name="Yamashiro T."/>
            <person name="Shiraishi A."/>
            <person name="Nakayama K."/>
            <person name="Satake H."/>
        </authorList>
    </citation>
    <scope>NUCLEOTIDE SEQUENCE</scope>
</reference>
<evidence type="ECO:0000313" key="3">
    <source>
        <dbReference type="Proteomes" id="UP001151760"/>
    </source>
</evidence>
<accession>A0ABQ5GX26</accession>